<keyword evidence="12" id="KW-1185">Reference proteome</keyword>
<dbReference type="SUPFAM" id="SSF53098">
    <property type="entry name" value="Ribonuclease H-like"/>
    <property type="match status" value="1"/>
</dbReference>
<dbReference type="GO" id="GO:0003964">
    <property type="term" value="F:RNA-directed DNA polymerase activity"/>
    <property type="evidence" value="ECO:0007669"/>
    <property type="project" value="UniProtKB-KW"/>
</dbReference>
<evidence type="ECO:0000256" key="4">
    <source>
        <dbReference type="ARBA" id="ARBA00022722"/>
    </source>
</evidence>
<dbReference type="OrthoDB" id="1938096at2759"/>
<evidence type="ECO:0000256" key="7">
    <source>
        <dbReference type="ARBA" id="ARBA00022801"/>
    </source>
</evidence>
<dbReference type="Pfam" id="PF17917">
    <property type="entry name" value="RT_RNaseH"/>
    <property type="match status" value="1"/>
</dbReference>
<dbReference type="GO" id="GO:0006508">
    <property type="term" value="P:proteolysis"/>
    <property type="evidence" value="ECO:0007669"/>
    <property type="project" value="UniProtKB-KW"/>
</dbReference>
<dbReference type="InterPro" id="IPR043128">
    <property type="entry name" value="Rev_trsase/Diguanyl_cyclase"/>
</dbReference>
<evidence type="ECO:0000256" key="5">
    <source>
        <dbReference type="ARBA" id="ARBA00022750"/>
    </source>
</evidence>
<dbReference type="GO" id="GO:0003676">
    <property type="term" value="F:nucleic acid binding"/>
    <property type="evidence" value="ECO:0007669"/>
    <property type="project" value="InterPro"/>
</dbReference>
<evidence type="ECO:0000256" key="8">
    <source>
        <dbReference type="ARBA" id="ARBA00022918"/>
    </source>
</evidence>
<keyword evidence="2" id="KW-0808">Transferase</keyword>
<sequence length="674" mass="75875">FTRILKSEDHASTLDVFEDGEPVDPGKQSVLGRRSYIDDILIPANNWDQLCDRVEGLLEACDKWNLSISVVKSFWGMPKVEYIGHKVSYNGLEANPTDLSALTDLAFPGLFDYASVLHELREIDFAAMMKEATQAQIQQVLEVENVDHGSQEGGVVNHRKTLDLEATDLTEVDPRWIHAHRSFRVLKTKIAATPILRHFDPDRRADRRATVVVYASDWAISGSLMQEYDQIYYPVMFASRTLKSNELNYGIAEKEVLVLLRILDLNYNALVGRPIYVLTRHSTLAWLFRSTALQGRLGQWGALLSPWTLEITKCVNGEDEILGALAASIPPRSEVDKALISIAPKKEPRRKIQAPIPTIGRDEDLYVVDFDGSARIKRGGGAYNAILWKLPEWRVLKARSGYAEGLTVNEAEYHGLLLCLDLLEDLEPRRRVICGDSNLVICQVRGEIDCKTPGLTLLRQRALDRLRVWPGHELLHVKRDWNVSADSLASAALQRQCGIEVEIEEEIQDLVTLNRLDEILMKYLVGEIRDLTQEDAKVFESIAMNYEVDQSDLLFYCPTTKEEAADRDKLMRLVIPETLQQAILYHYHTSLQGKGGPRFQGESPGNLQATYPFQIIAMDHIPSLPRSFNGNTELLIFVDLFSGYVTAKASALDPLKQSLRPTKNASSADLALAR</sequence>
<keyword evidence="3" id="KW-0548">Nucleotidyltransferase</keyword>
<dbReference type="InterPro" id="IPR002156">
    <property type="entry name" value="RNaseH_domain"/>
</dbReference>
<feature type="domain" description="RNase H type-1" evidence="9">
    <location>
        <begin position="370"/>
        <end position="492"/>
    </location>
</feature>
<accession>A0A225V8T1</accession>
<organism evidence="11 12">
    <name type="scientific">Phytophthora megakarya</name>
    <dbReference type="NCBI Taxonomy" id="4795"/>
    <lineage>
        <taxon>Eukaryota</taxon>
        <taxon>Sar</taxon>
        <taxon>Stramenopiles</taxon>
        <taxon>Oomycota</taxon>
        <taxon>Peronosporomycetes</taxon>
        <taxon>Peronosporales</taxon>
        <taxon>Peronosporaceae</taxon>
        <taxon>Phytophthora</taxon>
    </lineage>
</organism>
<dbReference type="InterPro" id="IPR051320">
    <property type="entry name" value="Viral_Replic_Matur_Polypro"/>
</dbReference>
<keyword evidence="4" id="KW-0540">Nuclease</keyword>
<evidence type="ECO:0000313" key="11">
    <source>
        <dbReference type="EMBL" id="OWZ01379.1"/>
    </source>
</evidence>
<feature type="domain" description="Reverse transcriptase RNase H-like" evidence="10">
    <location>
        <begin position="208"/>
        <end position="305"/>
    </location>
</feature>
<dbReference type="InterPro" id="IPR036397">
    <property type="entry name" value="RNaseH_sf"/>
</dbReference>
<dbReference type="Gene3D" id="3.30.70.270">
    <property type="match status" value="1"/>
</dbReference>
<keyword evidence="7" id="KW-0378">Hydrolase</keyword>
<keyword evidence="8 11" id="KW-0695">RNA-directed DNA polymerase</keyword>
<dbReference type="InterPro" id="IPR041373">
    <property type="entry name" value="RT_RNaseH"/>
</dbReference>
<dbReference type="Gene3D" id="3.30.420.10">
    <property type="entry name" value="Ribonuclease H-like superfamily/Ribonuclease H"/>
    <property type="match status" value="1"/>
</dbReference>
<dbReference type="GO" id="GO:0004190">
    <property type="term" value="F:aspartic-type endopeptidase activity"/>
    <property type="evidence" value="ECO:0007669"/>
    <property type="project" value="UniProtKB-KW"/>
</dbReference>
<dbReference type="InterPro" id="IPR012337">
    <property type="entry name" value="RNaseH-like_sf"/>
</dbReference>
<reference evidence="12" key="1">
    <citation type="submission" date="2017-03" db="EMBL/GenBank/DDBJ databases">
        <title>Phytopthora megakarya and P. palmivora, two closely related causual agents of cacao black pod achieved similar genome size and gene model numbers by different mechanisms.</title>
        <authorList>
            <person name="Ali S."/>
            <person name="Shao J."/>
            <person name="Larry D.J."/>
            <person name="Kronmiller B."/>
            <person name="Shen D."/>
            <person name="Strem M.D."/>
            <person name="Melnick R.L."/>
            <person name="Guiltinan M.J."/>
            <person name="Tyler B.M."/>
            <person name="Meinhardt L.W."/>
            <person name="Bailey B.A."/>
        </authorList>
    </citation>
    <scope>NUCLEOTIDE SEQUENCE [LARGE SCALE GENOMIC DNA]</scope>
    <source>
        <strain evidence="12">zdho120</strain>
    </source>
</reference>
<proteinExistence type="predicted"/>
<evidence type="ECO:0000259" key="10">
    <source>
        <dbReference type="Pfam" id="PF17917"/>
    </source>
</evidence>
<evidence type="ECO:0000313" key="12">
    <source>
        <dbReference type="Proteomes" id="UP000198211"/>
    </source>
</evidence>
<dbReference type="SUPFAM" id="SSF56672">
    <property type="entry name" value="DNA/RNA polymerases"/>
    <property type="match status" value="1"/>
</dbReference>
<keyword evidence="5" id="KW-0064">Aspartyl protease</keyword>
<evidence type="ECO:0000259" key="9">
    <source>
        <dbReference type="Pfam" id="PF13456"/>
    </source>
</evidence>
<evidence type="ECO:0000256" key="6">
    <source>
        <dbReference type="ARBA" id="ARBA00022759"/>
    </source>
</evidence>
<keyword evidence="1" id="KW-0645">Protease</keyword>
<dbReference type="InterPro" id="IPR043502">
    <property type="entry name" value="DNA/RNA_pol_sf"/>
</dbReference>
<evidence type="ECO:0000256" key="1">
    <source>
        <dbReference type="ARBA" id="ARBA00022670"/>
    </source>
</evidence>
<dbReference type="EMBL" id="NBNE01006897">
    <property type="protein sequence ID" value="OWZ01379.1"/>
    <property type="molecule type" value="Genomic_DNA"/>
</dbReference>
<dbReference type="PANTHER" id="PTHR33064:SF37">
    <property type="entry name" value="RIBONUCLEASE H"/>
    <property type="match status" value="1"/>
</dbReference>
<evidence type="ECO:0000256" key="2">
    <source>
        <dbReference type="ARBA" id="ARBA00022679"/>
    </source>
</evidence>
<dbReference type="PANTHER" id="PTHR33064">
    <property type="entry name" value="POL PROTEIN"/>
    <property type="match status" value="1"/>
</dbReference>
<name>A0A225V8T1_9STRA</name>
<dbReference type="Proteomes" id="UP000198211">
    <property type="component" value="Unassembled WGS sequence"/>
</dbReference>
<protein>
    <submittedName>
        <fullName evidence="11">Reverse transcriptase</fullName>
    </submittedName>
</protein>
<dbReference type="AlphaFoldDB" id="A0A225V8T1"/>
<gene>
    <name evidence="11" type="ORF">PHMEG_00027244</name>
</gene>
<keyword evidence="6" id="KW-0255">Endonuclease</keyword>
<dbReference type="GO" id="GO:0004523">
    <property type="term" value="F:RNA-DNA hybrid ribonuclease activity"/>
    <property type="evidence" value="ECO:0007669"/>
    <property type="project" value="InterPro"/>
</dbReference>
<evidence type="ECO:0000256" key="3">
    <source>
        <dbReference type="ARBA" id="ARBA00022695"/>
    </source>
</evidence>
<dbReference type="Pfam" id="PF13456">
    <property type="entry name" value="RVT_3"/>
    <property type="match status" value="1"/>
</dbReference>
<feature type="non-terminal residue" evidence="11">
    <location>
        <position position="1"/>
    </location>
</feature>
<comment type="caution">
    <text evidence="11">The sequence shown here is derived from an EMBL/GenBank/DDBJ whole genome shotgun (WGS) entry which is preliminary data.</text>
</comment>